<keyword evidence="10" id="KW-1185">Reference proteome</keyword>
<dbReference type="GO" id="GO:0022857">
    <property type="term" value="F:transmembrane transporter activity"/>
    <property type="evidence" value="ECO:0007669"/>
    <property type="project" value="InterPro"/>
</dbReference>
<feature type="transmembrane region" description="Helical" evidence="7">
    <location>
        <begin position="307"/>
        <end position="328"/>
    </location>
</feature>
<feature type="transmembrane region" description="Helical" evidence="7">
    <location>
        <begin position="373"/>
        <end position="393"/>
    </location>
</feature>
<reference evidence="10" key="1">
    <citation type="submission" date="2016-02" db="EMBL/GenBank/DDBJ databases">
        <title>Draft genome sequence of Microdochium bolleyi, a fungal endophyte of beachgrass.</title>
        <authorList>
            <consortium name="DOE Joint Genome Institute"/>
            <person name="David A.S."/>
            <person name="May G."/>
            <person name="Haridas S."/>
            <person name="Lim J."/>
            <person name="Wang M."/>
            <person name="Labutti K."/>
            <person name="Lipzen A."/>
            <person name="Barry K."/>
            <person name="Grigoriev I.V."/>
        </authorList>
    </citation>
    <scope>NUCLEOTIDE SEQUENCE [LARGE SCALE GENOMIC DNA]</scope>
    <source>
        <strain evidence="10">J235TASD1</strain>
    </source>
</reference>
<keyword evidence="4 7" id="KW-0812">Transmembrane</keyword>
<dbReference type="AlphaFoldDB" id="A0A136J910"/>
<evidence type="ECO:0000256" key="3">
    <source>
        <dbReference type="ARBA" id="ARBA00022448"/>
    </source>
</evidence>
<keyword evidence="3" id="KW-0813">Transport</keyword>
<dbReference type="InterPro" id="IPR020846">
    <property type="entry name" value="MFS_dom"/>
</dbReference>
<proteinExistence type="inferred from homology"/>
<dbReference type="InterPro" id="IPR011701">
    <property type="entry name" value="MFS"/>
</dbReference>
<evidence type="ECO:0000313" key="9">
    <source>
        <dbReference type="EMBL" id="KXJ93653.1"/>
    </source>
</evidence>
<feature type="transmembrane region" description="Helical" evidence="7">
    <location>
        <begin position="440"/>
        <end position="459"/>
    </location>
</feature>
<sequence>MVSNKKNIKPEKAPKAAKAAVFIPSGHPREGLPPVKWRLMLVAGCLLSFINGYDVSNVANTQVAIYKAFGRVELLPWVSLAYSLVNAACIPLFRQLTHIFELKTMTILAVVLVMASAALTGAAPSMEAIIVGRAMLGVGGALSYQLILTYNVIFALPAELGLVQAMVGACFAIGLLTGPLIGGGFTENLQATWRWAFYIVIVMGAVALAINIVTYPRFRVPSSKSKATRLREVDWLGCVLHMATLVLLGFATIGGGSTWPWGSGSATAIYVVFGVVLVAYILQQTFSIGTAPDRRILPIAAFTTSPSVLLVTICNVCAAMAYGVTLYYTPLYFAFTRGENPVAAAVRLLPFIGTFIIMIFVAGGALPKVRYYMVFFVTGAVLLLLGSGLWQLVRPDTPESSVLGFEALIGLGCGLVWSLGMPVASVLLPKSMQFDVAMMYNLSQLGAVAVSLSIAGAVFQNVGRSFVQDAVERGGGGATFSDHEYLELLTGVSSDLIVRAGQIDPALAADVVAAVTAVIVRLFWIVFAAGLLSLGCAALMKFEALDFVGAGAETGKPAVDGAAAEAAVAETGVNADVGAEARSGDGYTDAR</sequence>
<dbReference type="InParanoid" id="A0A136J910"/>
<organism evidence="9 10">
    <name type="scientific">Microdochium bolleyi</name>
    <dbReference type="NCBI Taxonomy" id="196109"/>
    <lineage>
        <taxon>Eukaryota</taxon>
        <taxon>Fungi</taxon>
        <taxon>Dikarya</taxon>
        <taxon>Ascomycota</taxon>
        <taxon>Pezizomycotina</taxon>
        <taxon>Sordariomycetes</taxon>
        <taxon>Xylariomycetidae</taxon>
        <taxon>Xylariales</taxon>
        <taxon>Microdochiaceae</taxon>
        <taxon>Microdochium</taxon>
    </lineage>
</organism>
<dbReference type="EMBL" id="KQ964247">
    <property type="protein sequence ID" value="KXJ93653.1"/>
    <property type="molecule type" value="Genomic_DNA"/>
</dbReference>
<keyword evidence="6 7" id="KW-0472">Membrane</keyword>
<dbReference type="InterPro" id="IPR036259">
    <property type="entry name" value="MFS_trans_sf"/>
</dbReference>
<comment type="subcellular location">
    <subcellularLocation>
        <location evidence="1">Membrane</location>
        <topology evidence="1">Multi-pass membrane protein</topology>
    </subcellularLocation>
</comment>
<dbReference type="PANTHER" id="PTHR23501:SF12">
    <property type="entry name" value="MAJOR FACILITATOR SUPERFAMILY (MFS) PROFILE DOMAIN-CONTAINING PROTEIN-RELATED"/>
    <property type="match status" value="1"/>
</dbReference>
<feature type="domain" description="Major facilitator superfamily (MFS) profile" evidence="8">
    <location>
        <begin position="40"/>
        <end position="532"/>
    </location>
</feature>
<comment type="similarity">
    <text evidence="2">Belongs to the major facilitator superfamily. TCR/Tet family.</text>
</comment>
<evidence type="ECO:0000313" key="10">
    <source>
        <dbReference type="Proteomes" id="UP000070501"/>
    </source>
</evidence>
<feature type="transmembrane region" description="Helical" evidence="7">
    <location>
        <begin position="405"/>
        <end position="428"/>
    </location>
</feature>
<dbReference type="SUPFAM" id="SSF103473">
    <property type="entry name" value="MFS general substrate transporter"/>
    <property type="match status" value="1"/>
</dbReference>
<feature type="transmembrane region" description="Helical" evidence="7">
    <location>
        <begin position="160"/>
        <end position="183"/>
    </location>
</feature>
<dbReference type="Gene3D" id="1.20.1250.20">
    <property type="entry name" value="MFS general substrate transporter like domains"/>
    <property type="match status" value="1"/>
</dbReference>
<gene>
    <name evidence="9" type="ORF">Micbo1qcDRAFT_201620</name>
</gene>
<evidence type="ECO:0000256" key="5">
    <source>
        <dbReference type="ARBA" id="ARBA00022989"/>
    </source>
</evidence>
<accession>A0A136J910</accession>
<feature type="transmembrane region" description="Helical" evidence="7">
    <location>
        <begin position="105"/>
        <end position="123"/>
    </location>
</feature>
<protein>
    <submittedName>
        <fullName evidence="9">Major facilitator superfamily domain-containing protein</fullName>
    </submittedName>
</protein>
<feature type="transmembrane region" description="Helical" evidence="7">
    <location>
        <begin position="129"/>
        <end position="148"/>
    </location>
</feature>
<dbReference type="PANTHER" id="PTHR23501">
    <property type="entry name" value="MAJOR FACILITATOR SUPERFAMILY"/>
    <property type="match status" value="1"/>
</dbReference>
<dbReference type="Proteomes" id="UP000070501">
    <property type="component" value="Unassembled WGS sequence"/>
</dbReference>
<evidence type="ECO:0000256" key="2">
    <source>
        <dbReference type="ARBA" id="ARBA00007520"/>
    </source>
</evidence>
<evidence type="ECO:0000256" key="6">
    <source>
        <dbReference type="ARBA" id="ARBA00023136"/>
    </source>
</evidence>
<feature type="transmembrane region" description="Helical" evidence="7">
    <location>
        <begin position="235"/>
        <end position="255"/>
    </location>
</feature>
<evidence type="ECO:0000256" key="7">
    <source>
        <dbReference type="SAM" id="Phobius"/>
    </source>
</evidence>
<dbReference type="OrthoDB" id="10021397at2759"/>
<evidence type="ECO:0000259" key="8">
    <source>
        <dbReference type="PROSITE" id="PS50850"/>
    </source>
</evidence>
<feature type="transmembrane region" description="Helical" evidence="7">
    <location>
        <begin position="511"/>
        <end position="532"/>
    </location>
</feature>
<evidence type="ECO:0000256" key="4">
    <source>
        <dbReference type="ARBA" id="ARBA00022692"/>
    </source>
</evidence>
<dbReference type="Pfam" id="PF07690">
    <property type="entry name" value="MFS_1"/>
    <property type="match status" value="1"/>
</dbReference>
<keyword evidence="5 7" id="KW-1133">Transmembrane helix</keyword>
<evidence type="ECO:0000256" key="1">
    <source>
        <dbReference type="ARBA" id="ARBA00004141"/>
    </source>
</evidence>
<feature type="transmembrane region" description="Helical" evidence="7">
    <location>
        <begin position="267"/>
        <end position="286"/>
    </location>
</feature>
<feature type="transmembrane region" description="Helical" evidence="7">
    <location>
        <begin position="195"/>
        <end position="214"/>
    </location>
</feature>
<dbReference type="GO" id="GO:0005886">
    <property type="term" value="C:plasma membrane"/>
    <property type="evidence" value="ECO:0007669"/>
    <property type="project" value="TreeGrafter"/>
</dbReference>
<name>A0A136J910_9PEZI</name>
<feature type="transmembrane region" description="Helical" evidence="7">
    <location>
        <begin position="348"/>
        <end position="366"/>
    </location>
</feature>
<dbReference type="PROSITE" id="PS50850">
    <property type="entry name" value="MFS"/>
    <property type="match status" value="1"/>
</dbReference>